<dbReference type="Pfam" id="PF02361">
    <property type="entry name" value="CbiQ"/>
    <property type="match status" value="1"/>
</dbReference>
<keyword evidence="4 6" id="KW-1133">Transmembrane helix</keyword>
<evidence type="ECO:0000256" key="5">
    <source>
        <dbReference type="ARBA" id="ARBA00023136"/>
    </source>
</evidence>
<dbReference type="RefSeq" id="WP_080619997.1">
    <property type="nucleotide sequence ID" value="NZ_CAWMZI010000003.1"/>
</dbReference>
<dbReference type="InterPro" id="IPR003339">
    <property type="entry name" value="ABC/ECF_trnsptr_transmembrane"/>
</dbReference>
<feature type="transmembrane region" description="Helical" evidence="6">
    <location>
        <begin position="57"/>
        <end position="80"/>
    </location>
</feature>
<dbReference type="KEGG" id="pye:A6J80_00080"/>
<organism evidence="7 8">
    <name type="scientific">Paracoccus yeei</name>
    <dbReference type="NCBI Taxonomy" id="147645"/>
    <lineage>
        <taxon>Bacteria</taxon>
        <taxon>Pseudomonadati</taxon>
        <taxon>Pseudomonadota</taxon>
        <taxon>Alphaproteobacteria</taxon>
        <taxon>Rhodobacterales</taxon>
        <taxon>Paracoccaceae</taxon>
        <taxon>Paracoccus</taxon>
    </lineage>
</organism>
<keyword evidence="7" id="KW-0614">Plasmid</keyword>
<gene>
    <name evidence="7" type="ORF">A6J80_00080</name>
</gene>
<dbReference type="PANTHER" id="PTHR33514">
    <property type="entry name" value="PROTEIN ABCI12, CHLOROPLASTIC"/>
    <property type="match status" value="1"/>
</dbReference>
<name>A0A1V0GMA7_9RHOB</name>
<evidence type="ECO:0000256" key="4">
    <source>
        <dbReference type="ARBA" id="ARBA00022989"/>
    </source>
</evidence>
<evidence type="ECO:0000313" key="7">
    <source>
        <dbReference type="EMBL" id="ARC34964.1"/>
    </source>
</evidence>
<dbReference type="PANTHER" id="PTHR33514:SF13">
    <property type="entry name" value="PROTEIN ABCI12, CHLOROPLASTIC"/>
    <property type="match status" value="1"/>
</dbReference>
<keyword evidence="8" id="KW-1185">Reference proteome</keyword>
<comment type="similarity">
    <text evidence="2">Belongs to the CbiQ family.</text>
</comment>
<sequence>MFQPGPDSAFRRANPLTRLALVAAVAAMLPLWPAPVLLAALAVVLTGGAALGFGRLLAWRMVLLMLPLAIALAVVQGLLVPRGPVAACGPLACYPEGLAYGLRVFARLTLLLGIGLVFVMTTRPSDLARALDGAGVPPSISYLLTAPLALVETVGQEAREVRDSLQLRGFSARGGLRARVRILAAMMNPLARSLITDAPARAEVLEMRGFRAFPRRGLIDPIQDSAAEIRLRRAFLVLALLQLGLAAA</sequence>
<keyword evidence="5 6" id="KW-0472">Membrane</keyword>
<accession>A0A1V0GMA7</accession>
<dbReference type="eggNOG" id="COG0619">
    <property type="taxonomic scope" value="Bacteria"/>
</dbReference>
<feature type="transmembrane region" description="Helical" evidence="6">
    <location>
        <begin position="100"/>
        <end position="119"/>
    </location>
</feature>
<evidence type="ECO:0000256" key="2">
    <source>
        <dbReference type="ARBA" id="ARBA00008564"/>
    </source>
</evidence>
<evidence type="ECO:0000313" key="8">
    <source>
        <dbReference type="Proteomes" id="UP000191257"/>
    </source>
</evidence>
<evidence type="ECO:0000256" key="6">
    <source>
        <dbReference type="SAM" id="Phobius"/>
    </source>
</evidence>
<reference evidence="7" key="1">
    <citation type="submission" date="2017-12" db="EMBL/GenBank/DDBJ databases">
        <title>FDA dAtabase for Regulatory Grade micrObial Sequences (FDA-ARGOS): Supporting development and validation of Infectious Disease Dx tests.</title>
        <authorList>
            <person name="Campos J."/>
            <person name="Goldberg B."/>
            <person name="Tallon L."/>
            <person name="Sadzewicz L."/>
            <person name="Sengamalay N."/>
            <person name="Ott S."/>
            <person name="Godinez A."/>
            <person name="Nagaraj S."/>
            <person name="Vyas G."/>
            <person name="Aluvathingal J."/>
            <person name="Nadendla S."/>
            <person name="Geyer C."/>
            <person name="Nandy P."/>
            <person name="Hobson J."/>
            <person name="Sichtig H."/>
        </authorList>
    </citation>
    <scope>NUCLEOTIDE SEQUENCE</scope>
    <source>
        <strain evidence="7">FDAARGOS_252</strain>
        <plasmid evidence="7">unnamed2</plasmid>
    </source>
</reference>
<dbReference type="GO" id="GO:0005886">
    <property type="term" value="C:plasma membrane"/>
    <property type="evidence" value="ECO:0007669"/>
    <property type="project" value="UniProtKB-ARBA"/>
</dbReference>
<dbReference type="AlphaFoldDB" id="A0A1V0GMA7"/>
<feature type="transmembrane region" description="Helical" evidence="6">
    <location>
        <begin position="20"/>
        <end position="45"/>
    </location>
</feature>
<dbReference type="Proteomes" id="UP000191257">
    <property type="component" value="Plasmid unnamed2"/>
</dbReference>
<dbReference type="CDD" id="cd16914">
    <property type="entry name" value="EcfT"/>
    <property type="match status" value="1"/>
</dbReference>
<evidence type="ECO:0000256" key="1">
    <source>
        <dbReference type="ARBA" id="ARBA00004141"/>
    </source>
</evidence>
<evidence type="ECO:0000256" key="3">
    <source>
        <dbReference type="ARBA" id="ARBA00022692"/>
    </source>
</evidence>
<proteinExistence type="inferred from homology"/>
<keyword evidence="3 6" id="KW-0812">Transmembrane</keyword>
<dbReference type="EMBL" id="CP020440">
    <property type="protein sequence ID" value="ARC34964.1"/>
    <property type="molecule type" value="Genomic_DNA"/>
</dbReference>
<comment type="subcellular location">
    <subcellularLocation>
        <location evidence="1">Membrane</location>
        <topology evidence="1">Multi-pass membrane protein</topology>
    </subcellularLocation>
</comment>
<protein>
    <submittedName>
        <fullName evidence="7">Energy-coupling factor transporter transmembrane protein EcfT</fullName>
    </submittedName>
</protein>
<geneLocation type="plasmid" evidence="7 8">
    <name>unnamed2</name>
</geneLocation>